<reference evidence="2" key="1">
    <citation type="submission" date="2022-12" db="EMBL/GenBank/DDBJ databases">
        <authorList>
            <person name="Petersen C."/>
        </authorList>
    </citation>
    <scope>NUCLEOTIDE SEQUENCE</scope>
    <source>
        <strain evidence="2">IBT 16125</strain>
    </source>
</reference>
<sequence>MAEPEELEDDLFADLYDADDSTNRATSAVEAPKPAAPAPAAVPAQPAYESAVPSYDPSPADSYATHAPFQQDYSSGAYNGTEHAHAQPPAAAPPADHEEPRSGTGIKEDG</sequence>
<gene>
    <name evidence="2" type="ORF">N7458_004092</name>
</gene>
<evidence type="ECO:0000256" key="1">
    <source>
        <dbReference type="SAM" id="MobiDB-lite"/>
    </source>
</evidence>
<accession>A0AAD6G5I3</accession>
<organism evidence="2 3">
    <name type="scientific">Penicillium daleae</name>
    <dbReference type="NCBI Taxonomy" id="63821"/>
    <lineage>
        <taxon>Eukaryota</taxon>
        <taxon>Fungi</taxon>
        <taxon>Dikarya</taxon>
        <taxon>Ascomycota</taxon>
        <taxon>Pezizomycotina</taxon>
        <taxon>Eurotiomycetes</taxon>
        <taxon>Eurotiomycetidae</taxon>
        <taxon>Eurotiales</taxon>
        <taxon>Aspergillaceae</taxon>
        <taxon>Penicillium</taxon>
    </lineage>
</organism>
<proteinExistence type="predicted"/>
<dbReference type="EMBL" id="JAPVEA010000004">
    <property type="protein sequence ID" value="KAJ5455828.1"/>
    <property type="molecule type" value="Genomic_DNA"/>
</dbReference>
<feature type="region of interest" description="Disordered" evidence="1">
    <location>
        <begin position="1"/>
        <end position="110"/>
    </location>
</feature>
<dbReference type="GeneID" id="81597717"/>
<dbReference type="RefSeq" id="XP_056768201.1">
    <property type="nucleotide sequence ID" value="XM_056907474.1"/>
</dbReference>
<feature type="compositionally biased region" description="Low complexity" evidence="1">
    <location>
        <begin position="28"/>
        <end position="47"/>
    </location>
</feature>
<feature type="compositionally biased region" description="Basic and acidic residues" evidence="1">
    <location>
        <begin position="95"/>
        <end position="110"/>
    </location>
</feature>
<evidence type="ECO:0000313" key="3">
    <source>
        <dbReference type="Proteomes" id="UP001213681"/>
    </source>
</evidence>
<reference evidence="2" key="2">
    <citation type="journal article" date="2023" name="IMA Fungus">
        <title>Comparative genomic study of the Penicillium genus elucidates a diverse pangenome and 15 lateral gene transfer events.</title>
        <authorList>
            <person name="Petersen C."/>
            <person name="Sorensen T."/>
            <person name="Nielsen M.R."/>
            <person name="Sondergaard T.E."/>
            <person name="Sorensen J.L."/>
            <person name="Fitzpatrick D.A."/>
            <person name="Frisvad J.C."/>
            <person name="Nielsen K.L."/>
        </authorList>
    </citation>
    <scope>NUCLEOTIDE SEQUENCE</scope>
    <source>
        <strain evidence="2">IBT 16125</strain>
    </source>
</reference>
<feature type="compositionally biased region" description="Acidic residues" evidence="1">
    <location>
        <begin position="1"/>
        <end position="20"/>
    </location>
</feature>
<dbReference type="Proteomes" id="UP001213681">
    <property type="component" value="Unassembled WGS sequence"/>
</dbReference>
<keyword evidence="3" id="KW-1185">Reference proteome</keyword>
<protein>
    <submittedName>
        <fullName evidence="2">RNA-binding protein</fullName>
    </submittedName>
</protein>
<comment type="caution">
    <text evidence="2">The sequence shown here is derived from an EMBL/GenBank/DDBJ whole genome shotgun (WGS) entry which is preliminary data.</text>
</comment>
<evidence type="ECO:0000313" key="2">
    <source>
        <dbReference type="EMBL" id="KAJ5455828.1"/>
    </source>
</evidence>
<name>A0AAD6G5I3_9EURO</name>
<dbReference type="AlphaFoldDB" id="A0AAD6G5I3"/>